<dbReference type="InterPro" id="IPR014362">
    <property type="entry name" value="Glu_DH"/>
</dbReference>
<gene>
    <name evidence="9" type="ORF">UABAM_01838</name>
</gene>
<evidence type="ECO:0000256" key="4">
    <source>
        <dbReference type="PIRSR" id="PIRSR000185-1"/>
    </source>
</evidence>
<feature type="binding site" evidence="5">
    <location>
        <position position="192"/>
    </location>
    <ligand>
        <name>NAD(+)</name>
        <dbReference type="ChEBI" id="CHEBI:57540"/>
    </ligand>
</feature>
<dbReference type="SUPFAM" id="SSF53223">
    <property type="entry name" value="Aminoacid dehydrogenase-like, N-terminal domain"/>
    <property type="match status" value="1"/>
</dbReference>
<dbReference type="Gene3D" id="3.40.50.720">
    <property type="entry name" value="NAD(P)-binding Rossmann-like Domain"/>
    <property type="match status" value="1"/>
</dbReference>
<dbReference type="FunFam" id="3.40.50.720:FF:000100">
    <property type="entry name" value="Glutamate dehydrogenase 1, mitochondrial"/>
    <property type="match status" value="1"/>
</dbReference>
<protein>
    <recommendedName>
        <fullName evidence="3">Glutamate dehydrogenase</fullName>
    </recommendedName>
</protein>
<sequence length="467" mass="51604">MSNISFFEEVNNCFDKASRHTSIDQGLLKCIKVCNSSYHVTFPLVRDNGEVEVVQAWRAEHSHHKLPTKGGIRYSEMVNEDEVMALAALMTYKCAIVDVPFGGAKGGIQINARQLSEKERERLTRRYTYELVRKGFIGPGVDVPAPDYGTGEQEMAWIVDAFAALNPQMDADACVTGKPVALSGIRGRTEATGRGVFFGIREACAVKEDMEKLGLSPGLEGKKIIVQGLGNVGYHSANFFEQAGAMIVGVMEYEGGIYNDQGLNLQQVVDHRRANNSILGFPGSRNIEDSKQGLELPCDILVPAALEHQISEENAPRIQAKIIAEAANGPLTSEAHEILVKKGVLIVPDIYLNAGGVTVSYFEWLKNISHVRFGRIGKRFEQSSQNSMLQAIEMATGRKFSEEERKLLSKDADEVTLVDSGLEDTMVNAYGEIWETHKRHNVDLRIASFINAINKVAVIYQRRGIFP</sequence>
<evidence type="ECO:0000259" key="8">
    <source>
        <dbReference type="SMART" id="SM00839"/>
    </source>
</evidence>
<keyword evidence="2 3" id="KW-0560">Oxidoreductase</keyword>
<dbReference type="PRINTS" id="PR00082">
    <property type="entry name" value="GLFDHDRGNASE"/>
</dbReference>
<evidence type="ECO:0000313" key="9">
    <source>
        <dbReference type="EMBL" id="BBM83486.1"/>
    </source>
</evidence>
<keyword evidence="10" id="KW-1185">Reference proteome</keyword>
<dbReference type="PANTHER" id="PTHR11606">
    <property type="entry name" value="GLUTAMATE DEHYDROGENASE"/>
    <property type="match status" value="1"/>
</dbReference>
<evidence type="ECO:0000256" key="7">
    <source>
        <dbReference type="RuleBase" id="RU004417"/>
    </source>
</evidence>
<dbReference type="RefSeq" id="WP_151967684.1">
    <property type="nucleotide sequence ID" value="NZ_AP019860.1"/>
</dbReference>
<dbReference type="GO" id="GO:0006538">
    <property type="term" value="P:L-glutamate catabolic process"/>
    <property type="evidence" value="ECO:0007669"/>
    <property type="project" value="TreeGrafter"/>
</dbReference>
<dbReference type="InterPro" id="IPR006096">
    <property type="entry name" value="Glu/Leu/Phe/Val/Trp_DH_C"/>
</dbReference>
<evidence type="ECO:0000256" key="5">
    <source>
        <dbReference type="PIRSR" id="PIRSR000185-2"/>
    </source>
</evidence>
<dbReference type="Pfam" id="PF02812">
    <property type="entry name" value="ELFV_dehydrog_N"/>
    <property type="match status" value="1"/>
</dbReference>
<dbReference type="InterPro" id="IPR046346">
    <property type="entry name" value="Aminoacid_DH-like_N_sf"/>
</dbReference>
<evidence type="ECO:0000256" key="1">
    <source>
        <dbReference type="ARBA" id="ARBA00006382"/>
    </source>
</evidence>
<comment type="similarity">
    <text evidence="1 3 7">Belongs to the Glu/Leu/Phe/Val dehydrogenases family.</text>
</comment>
<organism evidence="9 10">
    <name type="scientific">Uabimicrobium amorphum</name>
    <dbReference type="NCBI Taxonomy" id="2596890"/>
    <lineage>
        <taxon>Bacteria</taxon>
        <taxon>Pseudomonadati</taxon>
        <taxon>Planctomycetota</taxon>
        <taxon>Candidatus Uabimicrobiia</taxon>
        <taxon>Candidatus Uabimicrobiales</taxon>
        <taxon>Candidatus Uabimicrobiaceae</taxon>
        <taxon>Candidatus Uabimicrobium</taxon>
    </lineage>
</organism>
<dbReference type="EMBL" id="AP019860">
    <property type="protein sequence ID" value="BBM83486.1"/>
    <property type="molecule type" value="Genomic_DNA"/>
</dbReference>
<feature type="binding site" evidence="5">
    <location>
        <position position="69"/>
    </location>
    <ligand>
        <name>substrate</name>
    </ligand>
</feature>
<feature type="binding site" evidence="5">
    <location>
        <position position="231"/>
    </location>
    <ligand>
        <name>NAD(+)</name>
        <dbReference type="ChEBI" id="CHEBI:57540"/>
    </ligand>
</feature>
<feature type="site" description="Important for catalysis" evidence="6">
    <location>
        <position position="147"/>
    </location>
</feature>
<name>A0A5S9IL75_UABAM</name>
<dbReference type="Gene3D" id="3.40.50.10860">
    <property type="entry name" value="Leucine Dehydrogenase, chain A, domain 1"/>
    <property type="match status" value="1"/>
</dbReference>
<dbReference type="Pfam" id="PF00208">
    <property type="entry name" value="ELFV_dehydrog"/>
    <property type="match status" value="1"/>
</dbReference>
<feature type="domain" description="Glutamate/phenylalanine/leucine/valine/L-tryptophan dehydrogenase C-terminal" evidence="8">
    <location>
        <begin position="185"/>
        <end position="464"/>
    </location>
</feature>
<evidence type="ECO:0000256" key="6">
    <source>
        <dbReference type="PIRSR" id="PIRSR000185-3"/>
    </source>
</evidence>
<dbReference type="InterPro" id="IPR033922">
    <property type="entry name" value="NAD_bind_Glu_DH"/>
</dbReference>
<accession>A0A5S9IL75</accession>
<feature type="binding site" evidence="5">
    <location>
        <position position="360"/>
    </location>
    <ligand>
        <name>substrate</name>
    </ligand>
</feature>
<dbReference type="InterPro" id="IPR006097">
    <property type="entry name" value="Glu/Leu/Phe/Val/Trp_DH_dimer"/>
</dbReference>
<feature type="active site" description="Proton donor" evidence="4">
    <location>
        <position position="105"/>
    </location>
</feature>
<dbReference type="GO" id="GO:0000166">
    <property type="term" value="F:nucleotide binding"/>
    <property type="evidence" value="ECO:0007669"/>
    <property type="project" value="UniProtKB-KW"/>
</dbReference>
<evidence type="ECO:0000256" key="2">
    <source>
        <dbReference type="ARBA" id="ARBA00023002"/>
    </source>
</evidence>
<dbReference type="CDD" id="cd01076">
    <property type="entry name" value="NAD_bind_1_Glu_DH"/>
    <property type="match status" value="1"/>
</dbReference>
<keyword evidence="5" id="KW-0547">Nucleotide-binding</keyword>
<evidence type="ECO:0000313" key="10">
    <source>
        <dbReference type="Proteomes" id="UP000326354"/>
    </source>
</evidence>
<dbReference type="OrthoDB" id="9803297at2"/>
<dbReference type="PANTHER" id="PTHR11606:SF13">
    <property type="entry name" value="GLUTAMATE DEHYDROGENASE 1, MITOCHONDRIAL"/>
    <property type="match status" value="1"/>
</dbReference>
<evidence type="ECO:0000256" key="3">
    <source>
        <dbReference type="PIRNR" id="PIRNR000185"/>
    </source>
</evidence>
<dbReference type="SMART" id="SM00839">
    <property type="entry name" value="ELFV_dehydrog"/>
    <property type="match status" value="1"/>
</dbReference>
<dbReference type="Proteomes" id="UP000326354">
    <property type="component" value="Chromosome"/>
</dbReference>
<dbReference type="InterPro" id="IPR006095">
    <property type="entry name" value="Glu/Leu/Phe/Val/Trp_DH"/>
</dbReference>
<keyword evidence="5" id="KW-0520">NAD</keyword>
<dbReference type="SUPFAM" id="SSF51735">
    <property type="entry name" value="NAD(P)-binding Rossmann-fold domains"/>
    <property type="match status" value="1"/>
</dbReference>
<dbReference type="AlphaFoldDB" id="A0A5S9IL75"/>
<reference evidence="9 10" key="1">
    <citation type="submission" date="2019-08" db="EMBL/GenBank/DDBJ databases">
        <title>Complete genome sequence of Candidatus Uab amorphum.</title>
        <authorList>
            <person name="Shiratori T."/>
            <person name="Suzuki S."/>
            <person name="Kakizawa Y."/>
            <person name="Ishida K."/>
        </authorList>
    </citation>
    <scope>NUCLEOTIDE SEQUENCE [LARGE SCALE GENOMIC DNA]</scope>
    <source>
        <strain evidence="9 10">SRT547</strain>
    </source>
</reference>
<dbReference type="GO" id="GO:0004352">
    <property type="term" value="F:glutamate dehydrogenase (NAD+) activity"/>
    <property type="evidence" value="ECO:0007669"/>
    <property type="project" value="TreeGrafter"/>
</dbReference>
<dbReference type="KEGG" id="uam:UABAM_01838"/>
<feature type="binding site" evidence="5">
    <location>
        <position position="93"/>
    </location>
    <ligand>
        <name>substrate</name>
    </ligand>
</feature>
<proteinExistence type="inferred from homology"/>
<dbReference type="InterPro" id="IPR036291">
    <property type="entry name" value="NAD(P)-bd_dom_sf"/>
</dbReference>
<dbReference type="PIRSF" id="PIRSF000185">
    <property type="entry name" value="Glu_DH"/>
    <property type="match status" value="1"/>
</dbReference>